<sequence length="368" mass="43332">MKIKFEIDIEQYPEMDVYTKDEAIHVCKHLFIDWYRERYQQANLHDRICNVVQDSLIPTITEMQTNYKELFGISKVSQKKGEIMENNIFDIFKTHLQDYAITPTNQIPHHGDAEVVTPSNLKLLLEIKNYTNAVEQKEINKLKFDMKENNIKCGLFLSIKSGICGHKMIDYEIFDGNIIVYVSYVGDVYKVYCGLLILEALYNMSQTIVSNDNCIERKVKEGMEDMIEVLDMYTATKSKFQTMEKCIKNNLDEYYLYIREQEIKMKNKINLVFTNITNDIERIKKETLSKDKHLLVLQRTIDVFEENGIELISKNEYCWELKKGDTILGELKRRKIGIDVIWKNPDMEIRMANFESNYNTLKQIILLA</sequence>
<name>A0A6C0M0I5_9ZZZZ</name>
<organism evidence="1">
    <name type="scientific">viral metagenome</name>
    <dbReference type="NCBI Taxonomy" id="1070528"/>
    <lineage>
        <taxon>unclassified sequences</taxon>
        <taxon>metagenomes</taxon>
        <taxon>organismal metagenomes</taxon>
    </lineage>
</organism>
<accession>A0A6C0M0I5</accession>
<dbReference type="EMBL" id="MN740612">
    <property type="protein sequence ID" value="QHU35808.1"/>
    <property type="molecule type" value="Genomic_DNA"/>
</dbReference>
<proteinExistence type="predicted"/>
<dbReference type="AlphaFoldDB" id="A0A6C0M0I5"/>
<evidence type="ECO:0000313" key="1">
    <source>
        <dbReference type="EMBL" id="QHU35808.1"/>
    </source>
</evidence>
<protein>
    <submittedName>
        <fullName evidence="1">Uncharacterized protein</fullName>
    </submittedName>
</protein>
<reference evidence="1" key="1">
    <citation type="journal article" date="2020" name="Nature">
        <title>Giant virus diversity and host interactions through global metagenomics.</title>
        <authorList>
            <person name="Schulz F."/>
            <person name="Roux S."/>
            <person name="Paez-Espino D."/>
            <person name="Jungbluth S."/>
            <person name="Walsh D.A."/>
            <person name="Denef V.J."/>
            <person name="McMahon K.D."/>
            <person name="Konstantinidis K.T."/>
            <person name="Eloe-Fadrosh E.A."/>
            <person name="Kyrpides N.C."/>
            <person name="Woyke T."/>
        </authorList>
    </citation>
    <scope>NUCLEOTIDE SEQUENCE</scope>
    <source>
        <strain evidence="1">GVMAG-S-1035085-51</strain>
    </source>
</reference>